<proteinExistence type="inferred from homology"/>
<evidence type="ECO:0000256" key="2">
    <source>
        <dbReference type="ARBA" id="ARBA00001946"/>
    </source>
</evidence>
<gene>
    <name evidence="14" type="primary">rnhB</name>
    <name evidence="19" type="ORF">GM661_10980</name>
</gene>
<dbReference type="InterPro" id="IPR036397">
    <property type="entry name" value="RNaseH_sf"/>
</dbReference>
<evidence type="ECO:0000256" key="3">
    <source>
        <dbReference type="ARBA" id="ARBA00004065"/>
    </source>
</evidence>
<comment type="catalytic activity">
    <reaction evidence="1 14 15 16">
        <text>Endonucleolytic cleavage to 5'-phosphomonoester.</text>
        <dbReference type="EC" id="3.1.26.4"/>
    </reaction>
</comment>
<dbReference type="AlphaFoldDB" id="A0A8A7KK12"/>
<protein>
    <recommendedName>
        <fullName evidence="7 14">Ribonuclease HII</fullName>
        <shortName evidence="14">RNase HII</shortName>
        <ecNumber evidence="6 14">3.1.26.4</ecNumber>
    </recommendedName>
</protein>
<dbReference type="GO" id="GO:0032299">
    <property type="term" value="C:ribonuclease H2 complex"/>
    <property type="evidence" value="ECO:0007669"/>
    <property type="project" value="TreeGrafter"/>
</dbReference>
<dbReference type="PROSITE" id="PS51975">
    <property type="entry name" value="RNASE_H_2"/>
    <property type="match status" value="1"/>
</dbReference>
<keyword evidence="10 14" id="KW-0479">Metal-binding</keyword>
<feature type="coiled-coil region" evidence="17">
    <location>
        <begin position="36"/>
        <end position="63"/>
    </location>
</feature>
<evidence type="ECO:0000259" key="18">
    <source>
        <dbReference type="PROSITE" id="PS51975"/>
    </source>
</evidence>
<dbReference type="PANTHER" id="PTHR10954:SF18">
    <property type="entry name" value="RIBONUCLEASE HII"/>
    <property type="match status" value="1"/>
</dbReference>
<dbReference type="PANTHER" id="PTHR10954">
    <property type="entry name" value="RIBONUCLEASE H2 SUBUNIT A"/>
    <property type="match status" value="1"/>
</dbReference>
<dbReference type="FunFam" id="3.30.420.10:FF:000006">
    <property type="entry name" value="Ribonuclease HII"/>
    <property type="match status" value="1"/>
</dbReference>
<feature type="binding site" evidence="14 15">
    <location>
        <position position="80"/>
    </location>
    <ligand>
        <name>a divalent metal cation</name>
        <dbReference type="ChEBI" id="CHEBI:60240"/>
    </ligand>
</feature>
<dbReference type="GO" id="GO:0003723">
    <property type="term" value="F:RNA binding"/>
    <property type="evidence" value="ECO:0007669"/>
    <property type="project" value="UniProtKB-UniRule"/>
</dbReference>
<evidence type="ECO:0000256" key="15">
    <source>
        <dbReference type="PROSITE-ProRule" id="PRU01319"/>
    </source>
</evidence>
<evidence type="ECO:0000256" key="9">
    <source>
        <dbReference type="ARBA" id="ARBA00022722"/>
    </source>
</evidence>
<feature type="binding site" evidence="14 15">
    <location>
        <position position="171"/>
    </location>
    <ligand>
        <name>a divalent metal cation</name>
        <dbReference type="ChEBI" id="CHEBI:60240"/>
    </ligand>
</feature>
<dbReference type="CDD" id="cd07182">
    <property type="entry name" value="RNase_HII_bacteria_HII_like"/>
    <property type="match status" value="1"/>
</dbReference>
<dbReference type="GO" id="GO:0004523">
    <property type="term" value="F:RNA-DNA hybrid ribonuclease activity"/>
    <property type="evidence" value="ECO:0007669"/>
    <property type="project" value="UniProtKB-UniRule"/>
</dbReference>
<accession>A0A8A7KK12</accession>
<dbReference type="Gene3D" id="3.30.420.10">
    <property type="entry name" value="Ribonuclease H-like superfamily/Ribonuclease H"/>
    <property type="match status" value="1"/>
</dbReference>
<dbReference type="GO" id="GO:0043137">
    <property type="term" value="P:DNA replication, removal of RNA primer"/>
    <property type="evidence" value="ECO:0007669"/>
    <property type="project" value="TreeGrafter"/>
</dbReference>
<evidence type="ECO:0000256" key="17">
    <source>
        <dbReference type="SAM" id="Coils"/>
    </source>
</evidence>
<sequence length="311" mass="35622">MQWHKHTISEIKSILEKIALTDNIIEELALDPRKGVQKLSVRYRKMQQRLKEKKEQWKLLNKKEESLRESGYNFVAGIDEAGRGPLAGPVAAAAVILDPESKIIGLNDSKKLSAKEREELFVEIKEKALAVSIGIIENNVIDKLNILQATFKAMRTAIDKLEIKPDYLLVDGNRQLPDIKIKQETVIDGDSRVNAIAAASIIAKVSRDRIMDKYHLIYPAYGFIRNKGYGTEEHIAALKENGPLEIHRFSFSIVNEYAFKQFQQIMKETADIEKLQKLGNRIKQEGLFNLEQLAYLRKLYREKYERLNTGT</sequence>
<dbReference type="InterPro" id="IPR012337">
    <property type="entry name" value="RNaseH-like_sf"/>
</dbReference>
<comment type="similarity">
    <text evidence="5 14 16">Belongs to the RNase HII family.</text>
</comment>
<dbReference type="NCBIfam" id="NF000595">
    <property type="entry name" value="PRK00015.1-3"/>
    <property type="match status" value="1"/>
</dbReference>
<evidence type="ECO:0000256" key="11">
    <source>
        <dbReference type="ARBA" id="ARBA00022759"/>
    </source>
</evidence>
<organism evidence="19 20">
    <name type="scientific">Iocasia fonsfrigidae</name>
    <dbReference type="NCBI Taxonomy" id="2682810"/>
    <lineage>
        <taxon>Bacteria</taxon>
        <taxon>Bacillati</taxon>
        <taxon>Bacillota</taxon>
        <taxon>Clostridia</taxon>
        <taxon>Halanaerobiales</taxon>
        <taxon>Halanaerobiaceae</taxon>
        <taxon>Iocasia</taxon>
    </lineage>
</organism>
<evidence type="ECO:0000256" key="14">
    <source>
        <dbReference type="HAMAP-Rule" id="MF_00052"/>
    </source>
</evidence>
<dbReference type="Proteomes" id="UP000665020">
    <property type="component" value="Chromosome"/>
</dbReference>
<dbReference type="InterPro" id="IPR024567">
    <property type="entry name" value="RNase_HII/HIII_dom"/>
</dbReference>
<name>A0A8A7KK12_9FIRM</name>
<dbReference type="InterPro" id="IPR001352">
    <property type="entry name" value="RNase_HII/HIII"/>
</dbReference>
<keyword evidence="17" id="KW-0175">Coiled coil</keyword>
<comment type="function">
    <text evidence="3 14 16">Endonuclease that specifically degrades the RNA of RNA-DNA hybrids.</text>
</comment>
<dbReference type="GO" id="GO:0005737">
    <property type="term" value="C:cytoplasm"/>
    <property type="evidence" value="ECO:0007669"/>
    <property type="project" value="UniProtKB-SubCell"/>
</dbReference>
<evidence type="ECO:0000256" key="5">
    <source>
        <dbReference type="ARBA" id="ARBA00007383"/>
    </source>
</evidence>
<evidence type="ECO:0000256" key="4">
    <source>
        <dbReference type="ARBA" id="ARBA00004496"/>
    </source>
</evidence>
<evidence type="ECO:0000256" key="7">
    <source>
        <dbReference type="ARBA" id="ARBA00019179"/>
    </source>
</evidence>
<feature type="domain" description="RNase H type-2" evidence="18">
    <location>
        <begin position="73"/>
        <end position="271"/>
    </location>
</feature>
<dbReference type="NCBIfam" id="NF000594">
    <property type="entry name" value="PRK00015.1-1"/>
    <property type="match status" value="1"/>
</dbReference>
<comment type="cofactor">
    <cofactor evidence="2">
        <name>Mg(2+)</name>
        <dbReference type="ChEBI" id="CHEBI:18420"/>
    </cofactor>
</comment>
<evidence type="ECO:0000256" key="1">
    <source>
        <dbReference type="ARBA" id="ARBA00000077"/>
    </source>
</evidence>
<comment type="subcellular location">
    <subcellularLocation>
        <location evidence="4 14">Cytoplasm</location>
    </subcellularLocation>
</comment>
<keyword evidence="11 14" id="KW-0255">Endonuclease</keyword>
<keyword evidence="12 14" id="KW-0378">Hydrolase</keyword>
<dbReference type="Pfam" id="PF01351">
    <property type="entry name" value="RNase_HII"/>
    <property type="match status" value="1"/>
</dbReference>
<feature type="binding site" evidence="14 15">
    <location>
        <position position="79"/>
    </location>
    <ligand>
        <name>a divalent metal cation</name>
        <dbReference type="ChEBI" id="CHEBI:60240"/>
    </ligand>
</feature>
<dbReference type="SUPFAM" id="SSF53098">
    <property type="entry name" value="Ribonuclease H-like"/>
    <property type="match status" value="1"/>
</dbReference>
<evidence type="ECO:0000256" key="12">
    <source>
        <dbReference type="ARBA" id="ARBA00022801"/>
    </source>
</evidence>
<dbReference type="EC" id="3.1.26.4" evidence="6 14"/>
<evidence type="ECO:0000256" key="6">
    <source>
        <dbReference type="ARBA" id="ARBA00012180"/>
    </source>
</evidence>
<comment type="cofactor">
    <cofactor evidence="14 15">
        <name>Mn(2+)</name>
        <dbReference type="ChEBI" id="CHEBI:29035"/>
    </cofactor>
    <cofactor evidence="14 15">
        <name>Mg(2+)</name>
        <dbReference type="ChEBI" id="CHEBI:18420"/>
    </cofactor>
    <text evidence="14 15">Manganese or magnesium. Binds 1 divalent metal ion per monomer in the absence of substrate. May bind a second metal ion after substrate binding.</text>
</comment>
<dbReference type="InterPro" id="IPR022898">
    <property type="entry name" value="RNase_HII"/>
</dbReference>
<reference evidence="19" key="1">
    <citation type="submission" date="2019-12" db="EMBL/GenBank/DDBJ databases">
        <authorList>
            <person name="zhang j."/>
            <person name="sun C.M."/>
        </authorList>
    </citation>
    <scope>NUCLEOTIDE SEQUENCE</scope>
    <source>
        <strain evidence="19">NS-1</strain>
    </source>
</reference>
<dbReference type="HAMAP" id="MF_00052_B">
    <property type="entry name" value="RNase_HII_B"/>
    <property type="match status" value="1"/>
</dbReference>
<dbReference type="EMBL" id="CP046640">
    <property type="protein sequence ID" value="QTL98454.1"/>
    <property type="molecule type" value="Genomic_DNA"/>
</dbReference>
<evidence type="ECO:0000256" key="8">
    <source>
        <dbReference type="ARBA" id="ARBA00022490"/>
    </source>
</evidence>
<keyword evidence="9 14" id="KW-0540">Nuclease</keyword>
<keyword evidence="8 14" id="KW-0963">Cytoplasm</keyword>
<dbReference type="GO" id="GO:0030145">
    <property type="term" value="F:manganese ion binding"/>
    <property type="evidence" value="ECO:0007669"/>
    <property type="project" value="UniProtKB-UniRule"/>
</dbReference>
<evidence type="ECO:0000256" key="10">
    <source>
        <dbReference type="ARBA" id="ARBA00022723"/>
    </source>
</evidence>
<evidence type="ECO:0000256" key="13">
    <source>
        <dbReference type="ARBA" id="ARBA00023211"/>
    </source>
</evidence>
<dbReference type="KEGG" id="ifn:GM661_10980"/>
<evidence type="ECO:0000256" key="16">
    <source>
        <dbReference type="RuleBase" id="RU003515"/>
    </source>
</evidence>
<dbReference type="RefSeq" id="WP_230866881.1">
    <property type="nucleotide sequence ID" value="NZ_CP046640.1"/>
</dbReference>
<evidence type="ECO:0000313" key="20">
    <source>
        <dbReference type="Proteomes" id="UP000665020"/>
    </source>
</evidence>
<evidence type="ECO:0000313" key="19">
    <source>
        <dbReference type="EMBL" id="QTL98454.1"/>
    </source>
</evidence>
<keyword evidence="20" id="KW-1185">Reference proteome</keyword>
<keyword evidence="13 14" id="KW-0464">Manganese</keyword>
<dbReference type="GO" id="GO:0006298">
    <property type="term" value="P:mismatch repair"/>
    <property type="evidence" value="ECO:0007669"/>
    <property type="project" value="TreeGrafter"/>
</dbReference>